<evidence type="ECO:0000313" key="1">
    <source>
        <dbReference type="EMBL" id="CAL4094125.1"/>
    </source>
</evidence>
<proteinExistence type="predicted"/>
<name>A0AAV2QRI5_MEGNR</name>
<gene>
    <name evidence="1" type="ORF">MNOR_LOCUS15071</name>
</gene>
<reference evidence="1 2" key="1">
    <citation type="submission" date="2024-05" db="EMBL/GenBank/DDBJ databases">
        <authorList>
            <person name="Wallberg A."/>
        </authorList>
    </citation>
    <scope>NUCLEOTIDE SEQUENCE [LARGE SCALE GENOMIC DNA]</scope>
</reference>
<sequence length="939" mass="106792">MDKTASTDEVSLCERNANKGVSKLFDFLQKRTKVEQDNCKNQSSEEFSNGNKISCMRKSAIKLTSEEEETCKKDKNVHELGSISWEGHWDWICVSNSKCIFKHFNKYAVFDKTDSFLNRNGCYAPVSALLTPVKPPLVNVLGHPATHKAVAVWRCQVPPESVTTVWEKLRSGVSPKRNEEELHLIRGNCKYIDNSYFVMSNEEKNGYSIYGSANLLTKNTKLKIMNSSINQENTTVSINTLAVKIFEPVYIDEYRASHKALAVWIGKLPDMVQRAYNLKNCSIEKIISEFAIDPSTFQQLNESSILLNEVIQHKLTLNDYCIDGKVGTKKHKEICFETEEAEEGTLVNEEDSSNSKSYESGCKSSQIGDMDKMYKVGLEEAQTYFSKEYIENLKPAHPPYLIQVTCLLIKAMGPIGIFKTSNKMILIHMDYLYINNRTNYKCFEDISRSSQWPIEAHIFELENPIYFGDFTINYCAGAGRFSKNDRSALQVARAIQEWNDKHVPAKVTQSIQDELKLLEPKIPPLLQRVYCTKLKVEKSLGLFKADDKMIVLRSCDFCPIDNFMGENHSLAELLISVINPLEAYIFKLSKPFCLWGYQIDFCAVAASFLQNNKQLPSVVNKVITDWKVKYGHPYNDQQCEKQSYFTNICGHTPANSDDLLSLVNSEDKTCIGDASENVGNNKLDVCQDNTILEAKENIFSKLCITGNKFSKKYNSESELSRKTEYIYKVQKMNKCIGISDATLVELRENCSVWKIYDERREENALITCEGSRVLVNEEPITSYTSLQKFLETDISSKKFHWRCLYRKSTSKSYNFVGERIDFNGSLVYLGKIPRFGLKFKTLKADQKNGLIFLTWILYKRLLYKKGRNNEKPNDVSALLEIYIISRISGKGIGNTAAKIHCKAPATQPPCKSNRPASPAGPAISTIIFRRLFNFGGKNG</sequence>
<organism evidence="1 2">
    <name type="scientific">Meganyctiphanes norvegica</name>
    <name type="common">Northern krill</name>
    <name type="synonym">Thysanopoda norvegica</name>
    <dbReference type="NCBI Taxonomy" id="48144"/>
    <lineage>
        <taxon>Eukaryota</taxon>
        <taxon>Metazoa</taxon>
        <taxon>Ecdysozoa</taxon>
        <taxon>Arthropoda</taxon>
        <taxon>Crustacea</taxon>
        <taxon>Multicrustacea</taxon>
        <taxon>Malacostraca</taxon>
        <taxon>Eumalacostraca</taxon>
        <taxon>Eucarida</taxon>
        <taxon>Euphausiacea</taxon>
        <taxon>Euphausiidae</taxon>
        <taxon>Meganyctiphanes</taxon>
    </lineage>
</organism>
<feature type="non-terminal residue" evidence="1">
    <location>
        <position position="939"/>
    </location>
</feature>
<dbReference type="AlphaFoldDB" id="A0AAV2QRI5"/>
<evidence type="ECO:0000313" key="2">
    <source>
        <dbReference type="Proteomes" id="UP001497623"/>
    </source>
</evidence>
<dbReference type="Proteomes" id="UP001497623">
    <property type="component" value="Unassembled WGS sequence"/>
</dbReference>
<comment type="caution">
    <text evidence="1">The sequence shown here is derived from an EMBL/GenBank/DDBJ whole genome shotgun (WGS) entry which is preliminary data.</text>
</comment>
<keyword evidence="2" id="KW-1185">Reference proteome</keyword>
<dbReference type="EMBL" id="CAXKWB010009279">
    <property type="protein sequence ID" value="CAL4094125.1"/>
    <property type="molecule type" value="Genomic_DNA"/>
</dbReference>
<accession>A0AAV2QRI5</accession>
<protein>
    <submittedName>
        <fullName evidence="1">Uncharacterized protein</fullName>
    </submittedName>
</protein>